<dbReference type="PANTHER" id="PTHR30561">
    <property type="entry name" value="SMR FAMILY PROTON-DEPENDENT DRUG EFFLUX TRANSPORTER SUGE"/>
    <property type="match status" value="1"/>
</dbReference>
<dbReference type="PANTHER" id="PTHR30561:SF0">
    <property type="entry name" value="GUANIDINIUM EXPORTER"/>
    <property type="match status" value="1"/>
</dbReference>
<dbReference type="InterPro" id="IPR000390">
    <property type="entry name" value="Small_drug/metabolite_transptr"/>
</dbReference>
<sequence>MAWIMLLAAGALEIVWAVAMKQSLGFTRLWPSLVMVTALAASMGLLALSMKTLQLGTAYVAWTGIGAVGTFAVGILFLGEQATATRLLAAFLILAGVLLLKASTD</sequence>
<dbReference type="GO" id="GO:0005886">
    <property type="term" value="C:plasma membrane"/>
    <property type="evidence" value="ECO:0007669"/>
    <property type="project" value="UniProtKB-SubCell"/>
</dbReference>
<keyword evidence="3" id="KW-1003">Cell membrane</keyword>
<name>A0A1I7MTM5_9HYPH</name>
<evidence type="ECO:0000256" key="5">
    <source>
        <dbReference type="ARBA" id="ARBA00022989"/>
    </source>
</evidence>
<dbReference type="InterPro" id="IPR037185">
    <property type="entry name" value="EmrE-like"/>
</dbReference>
<evidence type="ECO:0000256" key="2">
    <source>
        <dbReference type="ARBA" id="ARBA00022448"/>
    </source>
</evidence>
<comment type="similarity">
    <text evidence="7">Belongs to the drug/metabolite transporter (DMT) superfamily. Small multidrug resistance (SMR) (TC 2.A.7.1) family. Gdx/SugE subfamily.</text>
</comment>
<dbReference type="InterPro" id="IPR045324">
    <property type="entry name" value="Small_multidrug_res"/>
</dbReference>
<dbReference type="GO" id="GO:1990961">
    <property type="term" value="P:xenobiotic detoxification by transmembrane export across the plasma membrane"/>
    <property type="evidence" value="ECO:0007669"/>
    <property type="project" value="UniProtKB-ARBA"/>
</dbReference>
<dbReference type="AlphaFoldDB" id="A0A1I7MTM5"/>
<feature type="transmembrane region" description="Helical" evidence="10">
    <location>
        <begin position="59"/>
        <end position="78"/>
    </location>
</feature>
<evidence type="ECO:0000256" key="10">
    <source>
        <dbReference type="SAM" id="Phobius"/>
    </source>
</evidence>
<feature type="transmembrane region" description="Helical" evidence="10">
    <location>
        <begin position="27"/>
        <end position="47"/>
    </location>
</feature>
<feature type="transmembrane region" description="Helical" evidence="10">
    <location>
        <begin position="84"/>
        <end position="102"/>
    </location>
</feature>
<evidence type="ECO:0000313" key="11">
    <source>
        <dbReference type="EMBL" id="SFV25754.1"/>
    </source>
</evidence>
<keyword evidence="4 9" id="KW-0812">Transmembrane</keyword>
<comment type="subcellular location">
    <subcellularLocation>
        <location evidence="1 9">Cell membrane</location>
        <topology evidence="1 9">Multi-pass membrane protein</topology>
    </subcellularLocation>
</comment>
<evidence type="ECO:0000256" key="9">
    <source>
        <dbReference type="RuleBase" id="RU003942"/>
    </source>
</evidence>
<dbReference type="Pfam" id="PF00893">
    <property type="entry name" value="Multi_Drug_Res"/>
    <property type="match status" value="1"/>
</dbReference>
<evidence type="ECO:0000256" key="7">
    <source>
        <dbReference type="ARBA" id="ARBA00038151"/>
    </source>
</evidence>
<evidence type="ECO:0000313" key="12">
    <source>
        <dbReference type="Proteomes" id="UP000199423"/>
    </source>
</evidence>
<dbReference type="Gene3D" id="1.10.3730.20">
    <property type="match status" value="1"/>
</dbReference>
<evidence type="ECO:0000256" key="1">
    <source>
        <dbReference type="ARBA" id="ARBA00004651"/>
    </source>
</evidence>
<evidence type="ECO:0000256" key="8">
    <source>
        <dbReference type="ARBA" id="ARBA00039168"/>
    </source>
</evidence>
<gene>
    <name evidence="11" type="ORF">SAMN04488557_0093</name>
</gene>
<accession>A0A1I7MTM5</accession>
<keyword evidence="2" id="KW-0813">Transport</keyword>
<protein>
    <recommendedName>
        <fullName evidence="8">Guanidinium exporter</fullName>
    </recommendedName>
</protein>
<proteinExistence type="inferred from homology"/>
<dbReference type="GO" id="GO:0022857">
    <property type="term" value="F:transmembrane transporter activity"/>
    <property type="evidence" value="ECO:0007669"/>
    <property type="project" value="InterPro"/>
</dbReference>
<evidence type="ECO:0000256" key="6">
    <source>
        <dbReference type="ARBA" id="ARBA00023136"/>
    </source>
</evidence>
<dbReference type="SUPFAM" id="SSF103481">
    <property type="entry name" value="Multidrug resistance efflux transporter EmrE"/>
    <property type="match status" value="1"/>
</dbReference>
<dbReference type="STRING" id="51670.SAMN04488557_0093"/>
<dbReference type="EMBL" id="FPCH01000001">
    <property type="protein sequence ID" value="SFV25754.1"/>
    <property type="molecule type" value="Genomic_DNA"/>
</dbReference>
<dbReference type="RefSeq" id="WP_092862677.1">
    <property type="nucleotide sequence ID" value="NZ_FPCH01000001.1"/>
</dbReference>
<reference evidence="12" key="1">
    <citation type="submission" date="2016-10" db="EMBL/GenBank/DDBJ databases">
        <authorList>
            <person name="Varghese N."/>
            <person name="Submissions S."/>
        </authorList>
    </citation>
    <scope>NUCLEOTIDE SEQUENCE [LARGE SCALE GENOMIC DNA]</scope>
    <source>
        <strain evidence="12">DSM 1565</strain>
    </source>
</reference>
<dbReference type="FunFam" id="1.10.3730.20:FF:000001">
    <property type="entry name" value="Quaternary ammonium compound resistance transporter SugE"/>
    <property type="match status" value="1"/>
</dbReference>
<organism evidence="11 12">
    <name type="scientific">Hyphomicrobium facile</name>
    <dbReference type="NCBI Taxonomy" id="51670"/>
    <lineage>
        <taxon>Bacteria</taxon>
        <taxon>Pseudomonadati</taxon>
        <taxon>Pseudomonadota</taxon>
        <taxon>Alphaproteobacteria</taxon>
        <taxon>Hyphomicrobiales</taxon>
        <taxon>Hyphomicrobiaceae</taxon>
        <taxon>Hyphomicrobium</taxon>
    </lineage>
</organism>
<dbReference type="Proteomes" id="UP000199423">
    <property type="component" value="Unassembled WGS sequence"/>
</dbReference>
<dbReference type="OrthoDB" id="9808638at2"/>
<evidence type="ECO:0000256" key="4">
    <source>
        <dbReference type="ARBA" id="ARBA00022692"/>
    </source>
</evidence>
<keyword evidence="5 10" id="KW-1133">Transmembrane helix</keyword>
<keyword evidence="6 10" id="KW-0472">Membrane</keyword>
<keyword evidence="12" id="KW-1185">Reference proteome</keyword>
<evidence type="ECO:0000256" key="3">
    <source>
        <dbReference type="ARBA" id="ARBA00022475"/>
    </source>
</evidence>